<dbReference type="SMART" id="SM00326">
    <property type="entry name" value="SH3"/>
    <property type="match status" value="1"/>
</dbReference>
<protein>
    <recommendedName>
        <fullName evidence="3">SH3 domain-containing protein</fullName>
    </recommendedName>
</protein>
<name>A0AA39UIX4_9AGAR</name>
<dbReference type="Proteomes" id="UP001175227">
    <property type="component" value="Unassembled WGS sequence"/>
</dbReference>
<evidence type="ECO:0000256" key="2">
    <source>
        <dbReference type="PROSITE-ProRule" id="PRU00192"/>
    </source>
</evidence>
<evidence type="ECO:0000313" key="4">
    <source>
        <dbReference type="EMBL" id="KAK0491262.1"/>
    </source>
</evidence>
<feature type="domain" description="SH3" evidence="3">
    <location>
        <begin position="34"/>
        <end position="94"/>
    </location>
</feature>
<dbReference type="PROSITE" id="PS50002">
    <property type="entry name" value="SH3"/>
    <property type="match status" value="1"/>
</dbReference>
<accession>A0AA39UIX4</accession>
<organism evidence="4 5">
    <name type="scientific">Armillaria novae-zelandiae</name>
    <dbReference type="NCBI Taxonomy" id="153914"/>
    <lineage>
        <taxon>Eukaryota</taxon>
        <taxon>Fungi</taxon>
        <taxon>Dikarya</taxon>
        <taxon>Basidiomycota</taxon>
        <taxon>Agaricomycotina</taxon>
        <taxon>Agaricomycetes</taxon>
        <taxon>Agaricomycetidae</taxon>
        <taxon>Agaricales</taxon>
        <taxon>Marasmiineae</taxon>
        <taxon>Physalacriaceae</taxon>
        <taxon>Armillaria</taxon>
    </lineage>
</organism>
<dbReference type="Gene3D" id="2.30.30.40">
    <property type="entry name" value="SH3 Domains"/>
    <property type="match status" value="1"/>
</dbReference>
<keyword evidence="5" id="KW-1185">Reference proteome</keyword>
<dbReference type="EMBL" id="JAUEPR010000001">
    <property type="protein sequence ID" value="KAK0491262.1"/>
    <property type="molecule type" value="Genomic_DNA"/>
</dbReference>
<dbReference type="Pfam" id="PF00018">
    <property type="entry name" value="SH3_1"/>
    <property type="match status" value="1"/>
</dbReference>
<proteinExistence type="predicted"/>
<evidence type="ECO:0000259" key="3">
    <source>
        <dbReference type="PROSITE" id="PS50002"/>
    </source>
</evidence>
<gene>
    <name evidence="4" type="ORF">IW261DRAFT_77880</name>
</gene>
<comment type="caution">
    <text evidence="4">The sequence shown here is derived from an EMBL/GenBank/DDBJ whole genome shotgun (WGS) entry which is preliminary data.</text>
</comment>
<evidence type="ECO:0000256" key="1">
    <source>
        <dbReference type="ARBA" id="ARBA00022443"/>
    </source>
</evidence>
<dbReference type="SUPFAM" id="SSF50044">
    <property type="entry name" value="SH3-domain"/>
    <property type="match status" value="1"/>
</dbReference>
<dbReference type="AlphaFoldDB" id="A0AA39UIX4"/>
<evidence type="ECO:0000313" key="5">
    <source>
        <dbReference type="Proteomes" id="UP001175227"/>
    </source>
</evidence>
<keyword evidence="1 2" id="KW-0728">SH3 domain</keyword>
<sequence length="115" mass="12714">MRPSSPTTASDLNHLPSLLTVSDSLQSGTTTAPEYAMHAQATGTHQTTDPEDLSFTVDDVLYITIAPEEKWWEARKMDGSIGMVPSHFLRLLPSWSILSILILYPPESPTDLRDC</sequence>
<reference evidence="4" key="1">
    <citation type="submission" date="2023-06" db="EMBL/GenBank/DDBJ databases">
        <authorList>
            <consortium name="Lawrence Berkeley National Laboratory"/>
            <person name="Ahrendt S."/>
            <person name="Sahu N."/>
            <person name="Indic B."/>
            <person name="Wong-Bajracharya J."/>
            <person name="Merenyi Z."/>
            <person name="Ke H.-M."/>
            <person name="Monk M."/>
            <person name="Kocsube S."/>
            <person name="Drula E."/>
            <person name="Lipzen A."/>
            <person name="Balint B."/>
            <person name="Henrissat B."/>
            <person name="Andreopoulos B."/>
            <person name="Martin F.M."/>
            <person name="Harder C.B."/>
            <person name="Rigling D."/>
            <person name="Ford K.L."/>
            <person name="Foster G.D."/>
            <person name="Pangilinan J."/>
            <person name="Papanicolaou A."/>
            <person name="Barry K."/>
            <person name="LaButti K."/>
            <person name="Viragh M."/>
            <person name="Koriabine M."/>
            <person name="Yan M."/>
            <person name="Riley R."/>
            <person name="Champramary S."/>
            <person name="Plett K.L."/>
            <person name="Tsai I.J."/>
            <person name="Slot J."/>
            <person name="Sipos G."/>
            <person name="Plett J."/>
            <person name="Nagy L.G."/>
            <person name="Grigoriev I.V."/>
        </authorList>
    </citation>
    <scope>NUCLEOTIDE SEQUENCE</scope>
    <source>
        <strain evidence="4">ICMP 16352</strain>
    </source>
</reference>
<dbReference type="InterPro" id="IPR001452">
    <property type="entry name" value="SH3_domain"/>
</dbReference>
<dbReference type="InterPro" id="IPR036028">
    <property type="entry name" value="SH3-like_dom_sf"/>
</dbReference>